<sequence>MAAWVGTLCDVDDLIEAMSPSDAASAISGSLAILQDEVGNSMEASGISSIKKVINAMQMFRDHCRRYLSKPEAKDFFDEVCTAFEGFSFELELRQKALASSLETYIDIRTRTIGVAPFFNLIKSEYSPGYHVDDSLEMQRDVYTVVGLQNDLIGLEKDIETGGAPLYTPCKAPDRKRAKMLR</sequence>
<dbReference type="AlphaFoldDB" id="A0A9W4P228"/>
<dbReference type="Proteomes" id="UP001154252">
    <property type="component" value="Unassembled WGS sequence"/>
</dbReference>
<dbReference type="InterPro" id="IPR008949">
    <property type="entry name" value="Isoprenoid_synthase_dom_sf"/>
</dbReference>
<dbReference type="OrthoDB" id="1731983at2759"/>
<reference evidence="1" key="1">
    <citation type="submission" date="2021-07" db="EMBL/GenBank/DDBJ databases">
        <authorList>
            <person name="Branca A.L. A."/>
        </authorList>
    </citation>
    <scope>NUCLEOTIDE SEQUENCE</scope>
</reference>
<evidence type="ECO:0000313" key="1">
    <source>
        <dbReference type="EMBL" id="CAG8888275.1"/>
    </source>
</evidence>
<protein>
    <submittedName>
        <fullName evidence="1">Uncharacterized protein</fullName>
    </submittedName>
</protein>
<accession>A0A9W4P228</accession>
<dbReference type="EMBL" id="CAJVRC010000839">
    <property type="protein sequence ID" value="CAG8888275.1"/>
    <property type="molecule type" value="Genomic_DNA"/>
</dbReference>
<comment type="caution">
    <text evidence="1">The sequence shown here is derived from an EMBL/GenBank/DDBJ whole genome shotgun (WGS) entry which is preliminary data.</text>
</comment>
<dbReference type="Pfam" id="PF19086">
    <property type="entry name" value="Terpene_syn_C_2"/>
    <property type="match status" value="1"/>
</dbReference>
<proteinExistence type="predicted"/>
<name>A0A9W4P228_9EURO</name>
<keyword evidence="2" id="KW-1185">Reference proteome</keyword>
<organism evidence="1 2">
    <name type="scientific">Penicillium egyptiacum</name>
    <dbReference type="NCBI Taxonomy" id="1303716"/>
    <lineage>
        <taxon>Eukaryota</taxon>
        <taxon>Fungi</taxon>
        <taxon>Dikarya</taxon>
        <taxon>Ascomycota</taxon>
        <taxon>Pezizomycotina</taxon>
        <taxon>Eurotiomycetes</taxon>
        <taxon>Eurotiomycetidae</taxon>
        <taxon>Eurotiales</taxon>
        <taxon>Aspergillaceae</taxon>
        <taxon>Penicillium</taxon>
    </lineage>
</organism>
<dbReference type="Gene3D" id="1.10.600.10">
    <property type="entry name" value="Farnesyl Diphosphate Synthase"/>
    <property type="match status" value="1"/>
</dbReference>
<gene>
    <name evidence="1" type="ORF">PEGY_LOCUS1525</name>
</gene>
<dbReference type="SUPFAM" id="SSF48576">
    <property type="entry name" value="Terpenoid synthases"/>
    <property type="match status" value="1"/>
</dbReference>
<evidence type="ECO:0000313" key="2">
    <source>
        <dbReference type="Proteomes" id="UP001154252"/>
    </source>
</evidence>